<keyword evidence="2" id="KW-0808">Transferase</keyword>
<protein>
    <submittedName>
        <fullName evidence="4">Uncharacterized protein</fullName>
    </submittedName>
</protein>
<evidence type="ECO:0000256" key="1">
    <source>
        <dbReference type="ARBA" id="ARBA00009861"/>
    </source>
</evidence>
<dbReference type="EnsemblPlants" id="EMT25853">
    <property type="protein sequence ID" value="EMT25853"/>
    <property type="gene ID" value="F775_18769"/>
</dbReference>
<dbReference type="PANTHER" id="PTHR31642">
    <property type="entry name" value="TRICHOTHECENE 3-O-ACETYLTRANSFERASE"/>
    <property type="match status" value="1"/>
</dbReference>
<evidence type="ECO:0000256" key="3">
    <source>
        <dbReference type="ARBA" id="ARBA00023315"/>
    </source>
</evidence>
<evidence type="ECO:0000313" key="4">
    <source>
        <dbReference type="EnsemblPlants" id="EMT25853"/>
    </source>
</evidence>
<reference evidence="4" key="1">
    <citation type="submission" date="2015-06" db="UniProtKB">
        <authorList>
            <consortium name="EnsemblPlants"/>
        </authorList>
    </citation>
    <scope>IDENTIFICATION</scope>
</reference>
<accession>M8BVL5</accession>
<sequence>MRPSVPREYFGNVVLWAFPRSDVGELVPRLVGHAAELIYRAVASMDDAYFCSFMDFASSGAVVVEGLVPTADSEQAVVCLDLEMDAWLGINFHGLDFGGSGPFRVMPTYYPMEGSLFLVPSTLGDGSMEASVALFHNHLEEFKRICHKIA</sequence>
<dbReference type="Gene3D" id="3.30.559.10">
    <property type="entry name" value="Chloramphenicol acetyltransferase-like domain"/>
    <property type="match status" value="1"/>
</dbReference>
<comment type="similarity">
    <text evidence="1">Belongs to the plant acyltransferase family.</text>
</comment>
<dbReference type="PANTHER" id="PTHR31642:SF13">
    <property type="entry name" value="AGMATINE HYDROXYCINNAMOYLTRANSFERASE 1"/>
    <property type="match status" value="1"/>
</dbReference>
<dbReference type="AlphaFoldDB" id="M8BVL5"/>
<dbReference type="GO" id="GO:0016747">
    <property type="term" value="F:acyltransferase activity, transferring groups other than amino-acyl groups"/>
    <property type="evidence" value="ECO:0007669"/>
    <property type="project" value="UniProtKB-ARBA"/>
</dbReference>
<keyword evidence="3" id="KW-0012">Acyltransferase</keyword>
<dbReference type="Pfam" id="PF02458">
    <property type="entry name" value="Transferase"/>
    <property type="match status" value="1"/>
</dbReference>
<proteinExistence type="inferred from homology"/>
<dbReference type="InterPro" id="IPR050317">
    <property type="entry name" value="Plant_Fungal_Acyltransferase"/>
</dbReference>
<dbReference type="InterPro" id="IPR023213">
    <property type="entry name" value="CAT-like_dom_sf"/>
</dbReference>
<evidence type="ECO:0000256" key="2">
    <source>
        <dbReference type="ARBA" id="ARBA00022679"/>
    </source>
</evidence>
<organism evidence="4">
    <name type="scientific">Aegilops tauschii</name>
    <name type="common">Tausch's goatgrass</name>
    <name type="synonym">Aegilops squarrosa</name>
    <dbReference type="NCBI Taxonomy" id="37682"/>
    <lineage>
        <taxon>Eukaryota</taxon>
        <taxon>Viridiplantae</taxon>
        <taxon>Streptophyta</taxon>
        <taxon>Embryophyta</taxon>
        <taxon>Tracheophyta</taxon>
        <taxon>Spermatophyta</taxon>
        <taxon>Magnoliopsida</taxon>
        <taxon>Liliopsida</taxon>
        <taxon>Poales</taxon>
        <taxon>Poaceae</taxon>
        <taxon>BOP clade</taxon>
        <taxon>Pooideae</taxon>
        <taxon>Triticodae</taxon>
        <taxon>Triticeae</taxon>
        <taxon>Triticinae</taxon>
        <taxon>Aegilops</taxon>
    </lineage>
</organism>
<dbReference type="OMA" id="HFKEICH"/>
<name>M8BVL5_AEGTA</name>